<sequence length="93" mass="10153">MTANKPKAKSQDQMIVTPNGVYVIPPNRDMAIFHGVLQLSVPEQPRGLRMPIDAFLRSLPMIREKMSLALSCPAPVPTERWVCVPSSAAVASP</sequence>
<dbReference type="InterPro" id="IPR035909">
    <property type="entry name" value="CheB_C"/>
</dbReference>
<feature type="domain" description="CheB-type methylesterase" evidence="1">
    <location>
        <begin position="10"/>
        <end position="62"/>
    </location>
</feature>
<name>A0ABM8YXQ2_9PROT</name>
<dbReference type="Gene3D" id="3.40.50.180">
    <property type="entry name" value="Methylesterase CheB, C-terminal domain"/>
    <property type="match status" value="1"/>
</dbReference>
<dbReference type="Pfam" id="PF01339">
    <property type="entry name" value="CheB_methylest"/>
    <property type="match status" value="1"/>
</dbReference>
<evidence type="ECO:0000313" key="3">
    <source>
        <dbReference type="Proteomes" id="UP000839052"/>
    </source>
</evidence>
<gene>
    <name evidence="2" type="ORF">NTG6680_1032</name>
</gene>
<dbReference type="SUPFAM" id="SSF52738">
    <property type="entry name" value="Methylesterase CheB, C-terminal domain"/>
    <property type="match status" value="1"/>
</dbReference>
<accession>A0ABM8YXQ2</accession>
<organism evidence="2 3">
    <name type="scientific">Candidatus Nitrotoga arctica</name>
    <dbReference type="NCBI Taxonomy" id="453162"/>
    <lineage>
        <taxon>Bacteria</taxon>
        <taxon>Pseudomonadati</taxon>
        <taxon>Pseudomonadota</taxon>
        <taxon>Betaproteobacteria</taxon>
        <taxon>Nitrosomonadales</taxon>
        <taxon>Gallionellaceae</taxon>
        <taxon>Candidatus Nitrotoga</taxon>
    </lineage>
</organism>
<reference evidence="2 3" key="1">
    <citation type="submission" date="2021-10" db="EMBL/GenBank/DDBJ databases">
        <authorList>
            <person name="Koch H."/>
        </authorList>
    </citation>
    <scope>NUCLEOTIDE SEQUENCE [LARGE SCALE GENOMIC DNA]</scope>
    <source>
        <strain evidence="2">6680</strain>
    </source>
</reference>
<proteinExistence type="predicted"/>
<dbReference type="Proteomes" id="UP000839052">
    <property type="component" value="Chromosome"/>
</dbReference>
<keyword evidence="3" id="KW-1185">Reference proteome</keyword>
<protein>
    <recommendedName>
        <fullName evidence="1">CheB-type methylesterase domain-containing protein</fullName>
    </recommendedName>
</protein>
<evidence type="ECO:0000259" key="1">
    <source>
        <dbReference type="Pfam" id="PF01339"/>
    </source>
</evidence>
<evidence type="ECO:0000313" key="2">
    <source>
        <dbReference type="EMBL" id="CAG9932285.1"/>
    </source>
</evidence>
<dbReference type="InterPro" id="IPR000673">
    <property type="entry name" value="Sig_transdc_resp-reg_Me-estase"/>
</dbReference>
<dbReference type="EMBL" id="OU912926">
    <property type="protein sequence ID" value="CAG9932285.1"/>
    <property type="molecule type" value="Genomic_DNA"/>
</dbReference>